<reference evidence="2 3" key="1">
    <citation type="submission" date="2023-01" db="EMBL/GenBank/DDBJ databases">
        <title>Analysis of 21 Apiospora genomes using comparative genomics revels a genus with tremendous synthesis potential of carbohydrate active enzymes and secondary metabolites.</title>
        <authorList>
            <person name="Sorensen T."/>
        </authorList>
    </citation>
    <scope>NUCLEOTIDE SEQUENCE [LARGE SCALE GENOMIC DNA]</scope>
    <source>
        <strain evidence="2 3">CBS 117206</strain>
    </source>
</reference>
<proteinExistence type="predicted"/>
<feature type="region of interest" description="Disordered" evidence="1">
    <location>
        <begin position="1"/>
        <end position="24"/>
    </location>
</feature>
<gene>
    <name evidence="2" type="ORF">PG999_009948</name>
</gene>
<dbReference type="EMBL" id="JAQQWP010000008">
    <property type="protein sequence ID" value="KAK8106589.1"/>
    <property type="molecule type" value="Genomic_DNA"/>
</dbReference>
<dbReference type="PANTHER" id="PTHR37287:SF1">
    <property type="entry name" value="INO EIGHTY SUBUNIT 1"/>
    <property type="match status" value="1"/>
</dbReference>
<comment type="caution">
    <text evidence="2">The sequence shown here is derived from an EMBL/GenBank/DDBJ whole genome shotgun (WGS) entry which is preliminary data.</text>
</comment>
<organism evidence="2 3">
    <name type="scientific">Apiospora kogelbergensis</name>
    <dbReference type="NCBI Taxonomy" id="1337665"/>
    <lineage>
        <taxon>Eukaryota</taxon>
        <taxon>Fungi</taxon>
        <taxon>Dikarya</taxon>
        <taxon>Ascomycota</taxon>
        <taxon>Pezizomycotina</taxon>
        <taxon>Sordariomycetes</taxon>
        <taxon>Xylariomycetidae</taxon>
        <taxon>Amphisphaeriales</taxon>
        <taxon>Apiosporaceae</taxon>
        <taxon>Apiospora</taxon>
    </lineage>
</organism>
<evidence type="ECO:0000313" key="3">
    <source>
        <dbReference type="Proteomes" id="UP001392437"/>
    </source>
</evidence>
<dbReference type="PANTHER" id="PTHR37287">
    <property type="entry name" value="INO EIGHTY SUBUNIT 1"/>
    <property type="match status" value="1"/>
</dbReference>
<sequence>MEKSDNHPSHPAADQNIRQIRPLKKEDGEPLWRKDIQYDFLRAVFDDECKVFTNSYDITQREKQTFARLYIEHTVFQEGRAGSAKTQLVAFHREGHGIRGASTANGLIVK</sequence>
<evidence type="ECO:0000256" key="1">
    <source>
        <dbReference type="SAM" id="MobiDB-lite"/>
    </source>
</evidence>
<keyword evidence="3" id="KW-1185">Reference proteome</keyword>
<dbReference type="InterPro" id="IPR038014">
    <property type="entry name" value="Ies1"/>
</dbReference>
<dbReference type="GO" id="GO:0031011">
    <property type="term" value="C:Ino80 complex"/>
    <property type="evidence" value="ECO:0007669"/>
    <property type="project" value="InterPro"/>
</dbReference>
<accession>A0AAW0QS73</accession>
<protein>
    <submittedName>
        <fullName evidence="2">INO80 chromatin remodeling complex Ies1-like protein</fullName>
    </submittedName>
</protein>
<name>A0AAW0QS73_9PEZI</name>
<dbReference type="AlphaFoldDB" id="A0AAW0QS73"/>
<dbReference type="Proteomes" id="UP001392437">
    <property type="component" value="Unassembled WGS sequence"/>
</dbReference>
<evidence type="ECO:0000313" key="2">
    <source>
        <dbReference type="EMBL" id="KAK8106589.1"/>
    </source>
</evidence>